<comment type="cofactor">
    <cofactor evidence="7">
        <name>Zn(2+)</name>
        <dbReference type="ChEBI" id="CHEBI:29105"/>
    </cofactor>
    <text evidence="7">Binds 3 Zn(2+) ions.</text>
</comment>
<feature type="binding site" evidence="7">
    <location>
        <position position="67"/>
    </location>
    <ligand>
        <name>Zn(2+)</name>
        <dbReference type="ChEBI" id="CHEBI:29105"/>
        <label>1</label>
    </ligand>
</feature>
<keyword evidence="2 7" id="KW-0479">Metal-binding</keyword>
<evidence type="ECO:0000256" key="6">
    <source>
        <dbReference type="ARBA" id="ARBA00023204"/>
    </source>
</evidence>
<dbReference type="PANTHER" id="PTHR21445">
    <property type="entry name" value="ENDONUCLEASE IV ENDODEOXYRIBONUCLEASE IV"/>
    <property type="match status" value="1"/>
</dbReference>
<feature type="binding site" evidence="7">
    <location>
        <position position="143"/>
    </location>
    <ligand>
        <name>Zn(2+)</name>
        <dbReference type="ChEBI" id="CHEBI:29105"/>
        <label>1</label>
    </ligand>
</feature>
<dbReference type="PATRIC" id="fig|1618446.3.peg.212"/>
<dbReference type="Pfam" id="PF01261">
    <property type="entry name" value="AP_endonuc_2"/>
    <property type="match status" value="1"/>
</dbReference>
<feature type="binding site" evidence="7">
    <location>
        <position position="226"/>
    </location>
    <ligand>
        <name>Zn(2+)</name>
        <dbReference type="ChEBI" id="CHEBI:29105"/>
        <label>3</label>
    </ligand>
</feature>
<dbReference type="STRING" id="1618446.UV61_C0002G0089"/>
<feature type="binding site" evidence="7">
    <location>
        <position position="107"/>
    </location>
    <ligand>
        <name>Zn(2+)</name>
        <dbReference type="ChEBI" id="CHEBI:29105"/>
        <label>1</label>
    </ligand>
</feature>
<evidence type="ECO:0000256" key="7">
    <source>
        <dbReference type="HAMAP-Rule" id="MF_00152"/>
    </source>
</evidence>
<keyword evidence="5 7" id="KW-0862">Zinc</keyword>
<dbReference type="GO" id="GO:0008270">
    <property type="term" value="F:zinc ion binding"/>
    <property type="evidence" value="ECO:0007669"/>
    <property type="project" value="UniProtKB-UniRule"/>
</dbReference>
<dbReference type="GO" id="GO:0003677">
    <property type="term" value="F:DNA binding"/>
    <property type="evidence" value="ECO:0007669"/>
    <property type="project" value="InterPro"/>
</dbReference>
<evidence type="ECO:0000256" key="3">
    <source>
        <dbReference type="ARBA" id="ARBA00022763"/>
    </source>
</evidence>
<dbReference type="SMART" id="SM00518">
    <property type="entry name" value="AP2Ec"/>
    <property type="match status" value="1"/>
</dbReference>
<evidence type="ECO:0000256" key="2">
    <source>
        <dbReference type="ARBA" id="ARBA00022723"/>
    </source>
</evidence>
<dbReference type="PROSITE" id="PS00731">
    <property type="entry name" value="AP_NUCLEASE_F2_3"/>
    <property type="match status" value="1"/>
</dbReference>
<dbReference type="PROSITE" id="PS51432">
    <property type="entry name" value="AP_NUCLEASE_F2_4"/>
    <property type="match status" value="1"/>
</dbReference>
<organism evidence="9 10">
    <name type="scientific">Candidatus Gottesmanbacteria bacterium GW2011_GWB1_43_11</name>
    <dbReference type="NCBI Taxonomy" id="1618446"/>
    <lineage>
        <taxon>Bacteria</taxon>
        <taxon>Candidatus Gottesmaniibacteriota</taxon>
    </lineage>
</organism>
<dbReference type="Gene3D" id="3.20.20.150">
    <property type="entry name" value="Divalent-metal-dependent TIM barrel enzymes"/>
    <property type="match status" value="1"/>
</dbReference>
<dbReference type="GO" id="GO:0003906">
    <property type="term" value="F:DNA-(apurinic or apyrimidinic site) endonuclease activity"/>
    <property type="evidence" value="ECO:0007669"/>
    <property type="project" value="TreeGrafter"/>
</dbReference>
<feature type="binding site" evidence="7">
    <location>
        <position position="179"/>
    </location>
    <ligand>
        <name>Zn(2+)</name>
        <dbReference type="ChEBI" id="CHEBI:29105"/>
        <label>3</label>
    </ligand>
</feature>
<reference evidence="9 10" key="1">
    <citation type="journal article" date="2015" name="Nature">
        <title>rRNA introns, odd ribosomes, and small enigmatic genomes across a large radiation of phyla.</title>
        <authorList>
            <person name="Brown C.T."/>
            <person name="Hug L.A."/>
            <person name="Thomas B.C."/>
            <person name="Sharon I."/>
            <person name="Castelle C.J."/>
            <person name="Singh A."/>
            <person name="Wilkins M.J."/>
            <person name="Williams K.H."/>
            <person name="Banfield J.F."/>
        </authorList>
    </citation>
    <scope>NUCLEOTIDE SEQUENCE [LARGE SCALE GENOMIC DNA]</scope>
</reference>
<keyword evidence="4 7" id="KW-0378">Hydrolase</keyword>
<comment type="function">
    <text evidence="7">Endonuclease IV plays a role in DNA repair. It cleaves phosphodiester bonds at apurinic or apyrimidinic (AP) sites, generating a 3'-hydroxyl group and a 5'-terminal sugar phosphate.</text>
</comment>
<dbReference type="PANTHER" id="PTHR21445:SF0">
    <property type="entry name" value="APURINIC-APYRIMIDINIC ENDONUCLEASE"/>
    <property type="match status" value="1"/>
</dbReference>
<feature type="binding site" evidence="7">
    <location>
        <position position="143"/>
    </location>
    <ligand>
        <name>Zn(2+)</name>
        <dbReference type="ChEBI" id="CHEBI:29105"/>
        <label>2</label>
    </ligand>
</feature>
<proteinExistence type="inferred from homology"/>
<feature type="binding site" evidence="7">
    <location>
        <position position="213"/>
    </location>
    <ligand>
        <name>Zn(2+)</name>
        <dbReference type="ChEBI" id="CHEBI:29105"/>
        <label>2</label>
    </ligand>
</feature>
<evidence type="ECO:0000256" key="1">
    <source>
        <dbReference type="ARBA" id="ARBA00005340"/>
    </source>
</evidence>
<keyword evidence="7" id="KW-0540">Nuclease</keyword>
<dbReference type="SUPFAM" id="SSF51658">
    <property type="entry name" value="Xylose isomerase-like"/>
    <property type="match status" value="1"/>
</dbReference>
<dbReference type="GO" id="GO:0008081">
    <property type="term" value="F:phosphoric diester hydrolase activity"/>
    <property type="evidence" value="ECO:0007669"/>
    <property type="project" value="TreeGrafter"/>
</dbReference>
<dbReference type="GO" id="GO:0006284">
    <property type="term" value="P:base-excision repair"/>
    <property type="evidence" value="ECO:0007669"/>
    <property type="project" value="TreeGrafter"/>
</dbReference>
<comment type="similarity">
    <text evidence="1 7">Belongs to the AP endonuclease 2 family.</text>
</comment>
<feature type="binding site" evidence="7">
    <location>
        <position position="176"/>
    </location>
    <ligand>
        <name>Zn(2+)</name>
        <dbReference type="ChEBI" id="CHEBI:29105"/>
        <label>2</label>
    </ligand>
</feature>
<evidence type="ECO:0000313" key="10">
    <source>
        <dbReference type="Proteomes" id="UP000034050"/>
    </source>
</evidence>
<keyword evidence="3 7" id="KW-0227">DNA damage</keyword>
<evidence type="ECO:0000256" key="4">
    <source>
        <dbReference type="ARBA" id="ARBA00022801"/>
    </source>
</evidence>
<evidence type="ECO:0000256" key="5">
    <source>
        <dbReference type="ARBA" id="ARBA00022833"/>
    </source>
</evidence>
<dbReference type="HAMAP" id="MF_00152">
    <property type="entry name" value="Nfo"/>
    <property type="match status" value="1"/>
</dbReference>
<keyword evidence="6 7" id="KW-0234">DNA repair</keyword>
<dbReference type="NCBIfam" id="TIGR00587">
    <property type="entry name" value="nfo"/>
    <property type="match status" value="1"/>
</dbReference>
<dbReference type="EMBL" id="LCFD01000002">
    <property type="protein sequence ID" value="KKS87368.1"/>
    <property type="molecule type" value="Genomic_DNA"/>
</dbReference>
<feature type="binding site" evidence="7">
    <location>
        <position position="258"/>
    </location>
    <ligand>
        <name>Zn(2+)</name>
        <dbReference type="ChEBI" id="CHEBI:29105"/>
        <label>2</label>
    </ligand>
</feature>
<dbReference type="GO" id="GO:0008833">
    <property type="term" value="F:deoxyribonuclease IV (phage-T4-induced) activity"/>
    <property type="evidence" value="ECO:0007669"/>
    <property type="project" value="UniProtKB-UniRule"/>
</dbReference>
<dbReference type="InterPro" id="IPR001719">
    <property type="entry name" value="AP_endonuc_2"/>
</dbReference>
<evidence type="ECO:0000259" key="8">
    <source>
        <dbReference type="Pfam" id="PF01261"/>
    </source>
</evidence>
<keyword evidence="7 9" id="KW-0255">Endonuclease</keyword>
<gene>
    <name evidence="7" type="primary">nfo</name>
    <name evidence="9" type="ORF">UV61_C0002G0089</name>
</gene>
<dbReference type="InterPro" id="IPR013022">
    <property type="entry name" value="Xyl_isomerase-like_TIM-brl"/>
</dbReference>
<dbReference type="CDD" id="cd00019">
    <property type="entry name" value="AP2Ec"/>
    <property type="match status" value="1"/>
</dbReference>
<dbReference type="InterPro" id="IPR018246">
    <property type="entry name" value="AP_endonuc_F2_Zn_BS"/>
</dbReference>
<dbReference type="EC" id="3.1.21.2" evidence="7"/>
<feature type="domain" description="Xylose isomerase-like TIM barrel" evidence="8">
    <location>
        <begin position="18"/>
        <end position="276"/>
    </location>
</feature>
<dbReference type="PROSITE" id="PS00729">
    <property type="entry name" value="AP_NUCLEASE_F2_1"/>
    <property type="match status" value="1"/>
</dbReference>
<evidence type="ECO:0000313" key="9">
    <source>
        <dbReference type="EMBL" id="KKS87368.1"/>
    </source>
</evidence>
<comment type="catalytic activity">
    <reaction evidence="7">
        <text>Endonucleolytic cleavage to 5'-phosphooligonucleotide end-products.</text>
        <dbReference type="EC" id="3.1.21.2"/>
    </reaction>
</comment>
<comment type="caution">
    <text evidence="9">The sequence shown here is derived from an EMBL/GenBank/DDBJ whole genome shotgun (WGS) entry which is preliminary data.</text>
</comment>
<dbReference type="Proteomes" id="UP000034050">
    <property type="component" value="Unassembled WGS sequence"/>
</dbReference>
<dbReference type="AlphaFoldDB" id="A0A0G1FKF2"/>
<sequence length="280" mass="29993">MRKLGVHVSISKGLVAVLEKASAMGASCIQIFSSPPQSFAGPKFTDSDCEAFKTKATDLGISPIFIHACYLINLASEKETLRELSIKSLVEDLRFGDKIGAKGVIVHTGSHKGKGFAAALPVVVDSINSIFRQTHGKTKLLLEVASGGKGKVGSTGEELSQMCEVVGSPQIGVCLDTAHLFAGGYTFDTYEKMESLNKMIQTTVGWESIECMHVNDSKVAAGSFRDRHENLGAGFVGTPALKLLLNSPHFDKLPLILETPGFDDKGPDKKNLDILKSLVK</sequence>
<protein>
    <recommendedName>
        <fullName evidence="7">Probable endonuclease 4</fullName>
        <ecNumber evidence="7">3.1.21.2</ecNumber>
    </recommendedName>
    <alternativeName>
        <fullName evidence="7">Endodeoxyribonuclease IV</fullName>
    </alternativeName>
    <alternativeName>
        <fullName evidence="7">Endonuclease IV</fullName>
    </alternativeName>
</protein>
<feature type="binding site" evidence="7">
    <location>
        <position position="228"/>
    </location>
    <ligand>
        <name>Zn(2+)</name>
        <dbReference type="ChEBI" id="CHEBI:29105"/>
        <label>3</label>
    </ligand>
</feature>
<dbReference type="InterPro" id="IPR036237">
    <property type="entry name" value="Xyl_isomerase-like_sf"/>
</dbReference>
<accession>A0A0G1FKF2</accession>
<name>A0A0G1FKF2_9BACT</name>